<dbReference type="SUPFAM" id="SSF50891">
    <property type="entry name" value="Cyclophilin-like"/>
    <property type="match status" value="2"/>
</dbReference>
<evidence type="ECO:0000313" key="7">
    <source>
        <dbReference type="Proteomes" id="UP001500274"/>
    </source>
</evidence>
<dbReference type="PANTHER" id="PTHR43309:SF3">
    <property type="entry name" value="5-OXOPROLINASE SUBUNIT C"/>
    <property type="match status" value="1"/>
</dbReference>
<name>A0ABN3PIM7_9MICO</name>
<dbReference type="Pfam" id="PF02682">
    <property type="entry name" value="CT_C_D"/>
    <property type="match status" value="1"/>
</dbReference>
<dbReference type="InterPro" id="IPR029000">
    <property type="entry name" value="Cyclophilin-like_dom_sf"/>
</dbReference>
<sequence>MVTEGRRILPFGAGGLLIELDDLDAALGLHAALAASAPDGVEELIPAARTVLVRFDPRRVAAATLRAWIAAADAVAPRTDGDAPEVTIPTVYDGIDLADAERWAGMSPTELVERHVRTPWRVAFTGFAPGFAYLVGEGWDLDIPRLDAPRARVPAGAVALAAGFTGTYPRATPGGWRLIGTTTALLFDPDAAVPALLTAGTRVRFRSERARVELPVSPPAAVTGAPALRIEASGPLATIQDLGRSGAGAMGIAVSGAADRRAAALANRLVGSAHTAAVVEILLGPFRATALADRWIAVTGGLGAIRIDGRDADPHRALFWPAGSVLEIGPLASGLRAYLAVRGGIDVPRRAGSRATDTLAGLGPAPLAAGDELPTGAEVAGEVPPIDAVPWTAPAPGDVTLEVVPGPRADWFAADAGRTLYAGPWHVSAHADRIGVRLEGPRLTRIRAGELASEGMIPGALQVPPDGRPVVLGVDGPVTGGYPVIAVATADSLGRLAQARPGTRVRIRPVG</sequence>
<proteinExistence type="predicted"/>
<evidence type="ECO:0000256" key="1">
    <source>
        <dbReference type="ARBA" id="ARBA00022741"/>
    </source>
</evidence>
<organism evidence="6 7">
    <name type="scientific">Microbacterium binotii</name>
    <dbReference type="NCBI Taxonomy" id="462710"/>
    <lineage>
        <taxon>Bacteria</taxon>
        <taxon>Bacillati</taxon>
        <taxon>Actinomycetota</taxon>
        <taxon>Actinomycetes</taxon>
        <taxon>Micrococcales</taxon>
        <taxon>Microbacteriaceae</taxon>
        <taxon>Microbacterium</taxon>
    </lineage>
</organism>
<dbReference type="InterPro" id="IPR003833">
    <property type="entry name" value="CT_C_D"/>
</dbReference>
<feature type="domain" description="Carboxyltransferase" evidence="5">
    <location>
        <begin position="249"/>
        <end position="511"/>
    </location>
</feature>
<dbReference type="PANTHER" id="PTHR43309">
    <property type="entry name" value="5-OXOPROLINASE SUBUNIT C"/>
    <property type="match status" value="1"/>
</dbReference>
<comment type="caution">
    <text evidence="6">The sequence shown here is derived from an EMBL/GenBank/DDBJ whole genome shotgun (WGS) entry which is preliminary data.</text>
</comment>
<dbReference type="SMART" id="SM00796">
    <property type="entry name" value="AHS1"/>
    <property type="match status" value="1"/>
</dbReference>
<dbReference type="InterPro" id="IPR052708">
    <property type="entry name" value="PxpC"/>
</dbReference>
<dbReference type="SUPFAM" id="SSF160467">
    <property type="entry name" value="PH0987 N-terminal domain-like"/>
    <property type="match status" value="1"/>
</dbReference>
<dbReference type="Proteomes" id="UP001500274">
    <property type="component" value="Unassembled WGS sequence"/>
</dbReference>
<accession>A0ABN3PIM7</accession>
<dbReference type="Pfam" id="PF02626">
    <property type="entry name" value="CT_A_B"/>
    <property type="match status" value="1"/>
</dbReference>
<feature type="domain" description="Carboxyltransferase" evidence="4">
    <location>
        <begin position="6"/>
        <end position="197"/>
    </location>
</feature>
<keyword evidence="1" id="KW-0547">Nucleotide-binding</keyword>
<evidence type="ECO:0000259" key="4">
    <source>
        <dbReference type="SMART" id="SM00796"/>
    </source>
</evidence>
<dbReference type="Gene3D" id="3.30.1360.40">
    <property type="match status" value="1"/>
</dbReference>
<dbReference type="SMART" id="SM00797">
    <property type="entry name" value="AHS2"/>
    <property type="match status" value="1"/>
</dbReference>
<dbReference type="RefSeq" id="WP_344229131.1">
    <property type="nucleotide sequence ID" value="NZ_BAAARI010000012.1"/>
</dbReference>
<reference evidence="6 7" key="1">
    <citation type="journal article" date="2019" name="Int. J. Syst. Evol. Microbiol.">
        <title>The Global Catalogue of Microorganisms (GCM) 10K type strain sequencing project: providing services to taxonomists for standard genome sequencing and annotation.</title>
        <authorList>
            <consortium name="The Broad Institute Genomics Platform"/>
            <consortium name="The Broad Institute Genome Sequencing Center for Infectious Disease"/>
            <person name="Wu L."/>
            <person name="Ma J."/>
        </authorList>
    </citation>
    <scope>NUCLEOTIDE SEQUENCE [LARGE SCALE GENOMIC DNA]</scope>
    <source>
        <strain evidence="6 7">JCM 16365</strain>
    </source>
</reference>
<keyword evidence="3" id="KW-0067">ATP-binding</keyword>
<evidence type="ECO:0000256" key="3">
    <source>
        <dbReference type="ARBA" id="ARBA00022840"/>
    </source>
</evidence>
<gene>
    <name evidence="6" type="ORF">GCM10009862_20310</name>
</gene>
<dbReference type="InterPro" id="IPR003778">
    <property type="entry name" value="CT_A_B"/>
</dbReference>
<dbReference type="Gene3D" id="2.40.100.10">
    <property type="entry name" value="Cyclophilin-like"/>
    <property type="match status" value="2"/>
</dbReference>
<keyword evidence="2" id="KW-0378">Hydrolase</keyword>
<evidence type="ECO:0000256" key="2">
    <source>
        <dbReference type="ARBA" id="ARBA00022801"/>
    </source>
</evidence>
<keyword evidence="7" id="KW-1185">Reference proteome</keyword>
<evidence type="ECO:0000259" key="5">
    <source>
        <dbReference type="SMART" id="SM00797"/>
    </source>
</evidence>
<dbReference type="NCBIfam" id="TIGR00724">
    <property type="entry name" value="urea_amlyse_rel"/>
    <property type="match status" value="1"/>
</dbReference>
<dbReference type="EMBL" id="BAAARI010000012">
    <property type="protein sequence ID" value="GAA2581057.1"/>
    <property type="molecule type" value="Genomic_DNA"/>
</dbReference>
<protein>
    <submittedName>
        <fullName evidence="6">5-oxoprolinase/urea amidolyase family protein</fullName>
    </submittedName>
</protein>
<evidence type="ECO:0000313" key="6">
    <source>
        <dbReference type="EMBL" id="GAA2581057.1"/>
    </source>
</evidence>